<dbReference type="Pfam" id="PF02518">
    <property type="entry name" value="HATPase_c"/>
    <property type="match status" value="1"/>
</dbReference>
<evidence type="ECO:0000259" key="14">
    <source>
        <dbReference type="PROSITE" id="PS50109"/>
    </source>
</evidence>
<dbReference type="SMART" id="SM00388">
    <property type="entry name" value="HisKA"/>
    <property type="match status" value="1"/>
</dbReference>
<dbReference type="InterPro" id="IPR036890">
    <property type="entry name" value="HATPase_C_sf"/>
</dbReference>
<keyword evidence="17" id="KW-1185">Reference proteome</keyword>
<dbReference type="PRINTS" id="PR00344">
    <property type="entry name" value="BCTRLSENSOR"/>
</dbReference>
<evidence type="ECO:0000256" key="7">
    <source>
        <dbReference type="ARBA" id="ARBA00022692"/>
    </source>
</evidence>
<reference evidence="16" key="1">
    <citation type="submission" date="2021-01" db="EMBL/GenBank/DDBJ databases">
        <title>Whole genome shotgun sequence of Sinosporangium siamense NBRC 109515.</title>
        <authorList>
            <person name="Komaki H."/>
            <person name="Tamura T."/>
        </authorList>
    </citation>
    <scope>NUCLEOTIDE SEQUENCE</scope>
    <source>
        <strain evidence="16">NBRC 109515</strain>
    </source>
</reference>
<evidence type="ECO:0000256" key="8">
    <source>
        <dbReference type="ARBA" id="ARBA00022777"/>
    </source>
</evidence>
<dbReference type="AlphaFoldDB" id="A0A919V9Y0"/>
<feature type="transmembrane region" description="Helical" evidence="13">
    <location>
        <begin position="20"/>
        <end position="44"/>
    </location>
</feature>
<evidence type="ECO:0000256" key="6">
    <source>
        <dbReference type="ARBA" id="ARBA00022679"/>
    </source>
</evidence>
<keyword evidence="9 13" id="KW-1133">Transmembrane helix</keyword>
<keyword evidence="8 16" id="KW-0418">Kinase</keyword>
<evidence type="ECO:0000256" key="2">
    <source>
        <dbReference type="ARBA" id="ARBA00001968"/>
    </source>
</evidence>
<dbReference type="Pfam" id="PF00512">
    <property type="entry name" value="HisKA"/>
    <property type="match status" value="1"/>
</dbReference>
<feature type="domain" description="HAMP" evidence="15">
    <location>
        <begin position="215"/>
        <end position="268"/>
    </location>
</feature>
<dbReference type="InterPro" id="IPR036097">
    <property type="entry name" value="HisK_dim/P_sf"/>
</dbReference>
<dbReference type="CDD" id="cd00075">
    <property type="entry name" value="HATPase"/>
    <property type="match status" value="1"/>
</dbReference>
<dbReference type="CDD" id="cd00082">
    <property type="entry name" value="HisKA"/>
    <property type="match status" value="1"/>
</dbReference>
<dbReference type="InterPro" id="IPR003661">
    <property type="entry name" value="HisK_dim/P_dom"/>
</dbReference>
<dbReference type="PROSITE" id="PS50885">
    <property type="entry name" value="HAMP"/>
    <property type="match status" value="1"/>
</dbReference>
<feature type="domain" description="Histidine kinase" evidence="14">
    <location>
        <begin position="311"/>
        <end position="530"/>
    </location>
</feature>
<comment type="catalytic activity">
    <reaction evidence="1">
        <text>ATP + protein L-histidine = ADP + protein N-phospho-L-histidine.</text>
        <dbReference type="EC" id="2.7.13.3"/>
    </reaction>
</comment>
<feature type="transmembrane region" description="Helical" evidence="13">
    <location>
        <begin position="191"/>
        <end position="214"/>
    </location>
</feature>
<protein>
    <recommendedName>
        <fullName evidence="4">histidine kinase</fullName>
        <ecNumber evidence="4">2.7.13.3</ecNumber>
    </recommendedName>
</protein>
<organism evidence="16 17">
    <name type="scientific">Sinosporangium siamense</name>
    <dbReference type="NCBI Taxonomy" id="1367973"/>
    <lineage>
        <taxon>Bacteria</taxon>
        <taxon>Bacillati</taxon>
        <taxon>Actinomycetota</taxon>
        <taxon>Actinomycetes</taxon>
        <taxon>Streptosporangiales</taxon>
        <taxon>Streptosporangiaceae</taxon>
        <taxon>Sinosporangium</taxon>
    </lineage>
</organism>
<dbReference type="SMART" id="SM00304">
    <property type="entry name" value="HAMP"/>
    <property type="match status" value="1"/>
</dbReference>
<comment type="cofactor">
    <cofactor evidence="2">
        <name>a divalent metal cation</name>
        <dbReference type="ChEBI" id="CHEBI:60240"/>
    </cofactor>
</comment>
<evidence type="ECO:0000259" key="15">
    <source>
        <dbReference type="PROSITE" id="PS50885"/>
    </source>
</evidence>
<dbReference type="GO" id="GO:0000155">
    <property type="term" value="F:phosphorelay sensor kinase activity"/>
    <property type="evidence" value="ECO:0007669"/>
    <property type="project" value="InterPro"/>
</dbReference>
<evidence type="ECO:0000256" key="11">
    <source>
        <dbReference type="ARBA" id="ARBA00023136"/>
    </source>
</evidence>
<dbReference type="Gene3D" id="1.10.287.130">
    <property type="match status" value="1"/>
</dbReference>
<evidence type="ECO:0000256" key="13">
    <source>
        <dbReference type="SAM" id="Phobius"/>
    </source>
</evidence>
<evidence type="ECO:0000313" key="17">
    <source>
        <dbReference type="Proteomes" id="UP000606172"/>
    </source>
</evidence>
<dbReference type="Gene3D" id="3.30.565.10">
    <property type="entry name" value="Histidine kinase-like ATPase, C-terminal domain"/>
    <property type="match status" value="1"/>
</dbReference>
<dbReference type="FunFam" id="1.10.287.130:FF:000001">
    <property type="entry name" value="Two-component sensor histidine kinase"/>
    <property type="match status" value="1"/>
</dbReference>
<name>A0A919V9Y0_9ACTN</name>
<evidence type="ECO:0000256" key="12">
    <source>
        <dbReference type="SAM" id="MobiDB-lite"/>
    </source>
</evidence>
<evidence type="ECO:0000256" key="3">
    <source>
        <dbReference type="ARBA" id="ARBA00004236"/>
    </source>
</evidence>
<evidence type="ECO:0000256" key="10">
    <source>
        <dbReference type="ARBA" id="ARBA00023012"/>
    </source>
</evidence>
<dbReference type="GO" id="GO:0005886">
    <property type="term" value="C:plasma membrane"/>
    <property type="evidence" value="ECO:0007669"/>
    <property type="project" value="UniProtKB-SubCell"/>
</dbReference>
<evidence type="ECO:0000256" key="9">
    <source>
        <dbReference type="ARBA" id="ARBA00022989"/>
    </source>
</evidence>
<dbReference type="InterPro" id="IPR003660">
    <property type="entry name" value="HAMP_dom"/>
</dbReference>
<dbReference type="InterPro" id="IPR050428">
    <property type="entry name" value="TCS_sensor_his_kinase"/>
</dbReference>
<dbReference type="InterPro" id="IPR004358">
    <property type="entry name" value="Sig_transdc_His_kin-like_C"/>
</dbReference>
<dbReference type="Proteomes" id="UP000606172">
    <property type="component" value="Unassembled WGS sequence"/>
</dbReference>
<keyword evidence="6" id="KW-0808">Transferase</keyword>
<dbReference type="PROSITE" id="PS50109">
    <property type="entry name" value="HIS_KIN"/>
    <property type="match status" value="1"/>
</dbReference>
<dbReference type="CDD" id="cd06225">
    <property type="entry name" value="HAMP"/>
    <property type="match status" value="1"/>
</dbReference>
<dbReference type="SUPFAM" id="SSF47384">
    <property type="entry name" value="Homodimeric domain of signal transducing histidine kinase"/>
    <property type="match status" value="1"/>
</dbReference>
<dbReference type="InterPro" id="IPR003594">
    <property type="entry name" value="HATPase_dom"/>
</dbReference>
<dbReference type="PANTHER" id="PTHR45436">
    <property type="entry name" value="SENSOR HISTIDINE KINASE YKOH"/>
    <property type="match status" value="1"/>
</dbReference>
<accession>A0A919V9Y0</accession>
<dbReference type="FunFam" id="3.30.565.10:FF:000006">
    <property type="entry name" value="Sensor histidine kinase WalK"/>
    <property type="match status" value="1"/>
</dbReference>
<comment type="subcellular location">
    <subcellularLocation>
        <location evidence="3">Cell membrane</location>
    </subcellularLocation>
</comment>
<evidence type="ECO:0000256" key="4">
    <source>
        <dbReference type="ARBA" id="ARBA00012438"/>
    </source>
</evidence>
<comment type="caution">
    <text evidence="16">The sequence shown here is derived from an EMBL/GenBank/DDBJ whole genome shotgun (WGS) entry which is preliminary data.</text>
</comment>
<keyword evidence="7 13" id="KW-0812">Transmembrane</keyword>
<evidence type="ECO:0000256" key="5">
    <source>
        <dbReference type="ARBA" id="ARBA00022553"/>
    </source>
</evidence>
<feature type="region of interest" description="Disordered" evidence="12">
    <location>
        <begin position="278"/>
        <end position="304"/>
    </location>
</feature>
<sequence length="532" mass="57327">MMVDPWPLDGARRWIQRAPLWLRLVLGTSLLVTLALVLMGVSAVQLLRGYMQDRIDEQLTSITRAPPQLAEGSQPHSDEAAGVVAALQGDGDLGARMRLRPFRVFGMVYAITVRPDGRHLRVIVAPPDAVRPKLPPLTATDVVKRGPQPFTVGSTTPNGPDWRVVVALARNGNARVVAISMGEQIETVRQLVHFIGLTGLAVVIVMATACYMLVRRSLRPLIAIKRSTMAIAAGDLSRRVPVPPGGSEIGRLGEAINDMLAQLERAFLDRQASEAAAQEAARAAEKSAKAASESADSAKDSEDRMRRFVADASHELRTPLTSIRGFAELYRHQDAGRDVEAARLLRRIEDEATRMGLLVDDLLLLARLDRQRPLTTAPVDMLSLAAGAVLDARILAPERDVDLVRLDAAEVPVMVSGDETRLRQVVGNLVDNALRHTPKGTPFQVGVGVEGDEVVLEVVDQGPGFGALDPEWVFERFYRADPSRTRGMGGGSGLGLSIVAALVKAHGGTVTAERAPGGGALFRVRLPGERSL</sequence>
<dbReference type="InterPro" id="IPR005467">
    <property type="entry name" value="His_kinase_dom"/>
</dbReference>
<dbReference type="SUPFAM" id="SSF158472">
    <property type="entry name" value="HAMP domain-like"/>
    <property type="match status" value="1"/>
</dbReference>
<gene>
    <name evidence="16" type="ORF">Ssi02_50480</name>
</gene>
<dbReference type="GO" id="GO:0005509">
    <property type="term" value="F:calcium ion binding"/>
    <property type="evidence" value="ECO:0007669"/>
    <property type="project" value="UniProtKB-ARBA"/>
</dbReference>
<dbReference type="SUPFAM" id="SSF55874">
    <property type="entry name" value="ATPase domain of HSP90 chaperone/DNA topoisomerase II/histidine kinase"/>
    <property type="match status" value="1"/>
</dbReference>
<dbReference type="Gene3D" id="6.10.340.10">
    <property type="match status" value="1"/>
</dbReference>
<dbReference type="SMART" id="SM00387">
    <property type="entry name" value="HATPase_c"/>
    <property type="match status" value="1"/>
</dbReference>
<dbReference type="EMBL" id="BOOW01000031">
    <property type="protein sequence ID" value="GII94817.1"/>
    <property type="molecule type" value="Genomic_DNA"/>
</dbReference>
<dbReference type="Pfam" id="PF00672">
    <property type="entry name" value="HAMP"/>
    <property type="match status" value="1"/>
</dbReference>
<keyword evidence="10" id="KW-0902">Two-component regulatory system</keyword>
<dbReference type="PANTHER" id="PTHR45436:SF5">
    <property type="entry name" value="SENSOR HISTIDINE KINASE TRCS"/>
    <property type="match status" value="1"/>
</dbReference>
<evidence type="ECO:0000313" key="16">
    <source>
        <dbReference type="EMBL" id="GII94817.1"/>
    </source>
</evidence>
<evidence type="ECO:0000256" key="1">
    <source>
        <dbReference type="ARBA" id="ARBA00000085"/>
    </source>
</evidence>
<keyword evidence="11 13" id="KW-0472">Membrane</keyword>
<dbReference type="EC" id="2.7.13.3" evidence="4"/>
<keyword evidence="5" id="KW-0597">Phosphoprotein</keyword>
<proteinExistence type="predicted"/>